<dbReference type="AlphaFoldDB" id="A0AAV7RVW3"/>
<dbReference type="EMBL" id="JANPWB010000009">
    <property type="protein sequence ID" value="KAJ1155756.1"/>
    <property type="molecule type" value="Genomic_DNA"/>
</dbReference>
<evidence type="ECO:0000313" key="2">
    <source>
        <dbReference type="EMBL" id="KAJ1155756.1"/>
    </source>
</evidence>
<name>A0AAV7RVW3_PLEWA</name>
<reference evidence="2" key="1">
    <citation type="journal article" date="2022" name="bioRxiv">
        <title>Sequencing and chromosome-scale assembly of the giantPleurodeles waltlgenome.</title>
        <authorList>
            <person name="Brown T."/>
            <person name="Elewa A."/>
            <person name="Iarovenko S."/>
            <person name="Subramanian E."/>
            <person name="Araus A.J."/>
            <person name="Petzold A."/>
            <person name="Susuki M."/>
            <person name="Suzuki K.-i.T."/>
            <person name="Hayashi T."/>
            <person name="Toyoda A."/>
            <person name="Oliveira C."/>
            <person name="Osipova E."/>
            <person name="Leigh N.D."/>
            <person name="Simon A."/>
            <person name="Yun M.H."/>
        </authorList>
    </citation>
    <scope>NUCLEOTIDE SEQUENCE</scope>
    <source>
        <strain evidence="2">20211129_DDA</strain>
        <tissue evidence="2">Liver</tissue>
    </source>
</reference>
<gene>
    <name evidence="2" type="ORF">NDU88_008485</name>
</gene>
<evidence type="ECO:0000256" key="1">
    <source>
        <dbReference type="SAM" id="MobiDB-lite"/>
    </source>
</evidence>
<sequence length="105" mass="12160">MGKADKNEAKLQFDRRKSNSPARDCAELNLTGGTEVSSGDEQDLRQILVAMQHSLTQIDSLSYRMDRMTERLDNDAEWLDQSVNRRGTFLRWRMARQCCPLVILR</sequence>
<feature type="region of interest" description="Disordered" evidence="1">
    <location>
        <begin position="1"/>
        <end position="38"/>
    </location>
</feature>
<evidence type="ECO:0000313" key="3">
    <source>
        <dbReference type="Proteomes" id="UP001066276"/>
    </source>
</evidence>
<accession>A0AAV7RVW3</accession>
<protein>
    <recommendedName>
        <fullName evidence="4">t-SNARE coiled-coil homology domain-containing protein</fullName>
    </recommendedName>
</protein>
<dbReference type="Proteomes" id="UP001066276">
    <property type="component" value="Chromosome 5"/>
</dbReference>
<comment type="caution">
    <text evidence="2">The sequence shown here is derived from an EMBL/GenBank/DDBJ whole genome shotgun (WGS) entry which is preliminary data.</text>
</comment>
<organism evidence="2 3">
    <name type="scientific">Pleurodeles waltl</name>
    <name type="common">Iberian ribbed newt</name>
    <dbReference type="NCBI Taxonomy" id="8319"/>
    <lineage>
        <taxon>Eukaryota</taxon>
        <taxon>Metazoa</taxon>
        <taxon>Chordata</taxon>
        <taxon>Craniata</taxon>
        <taxon>Vertebrata</taxon>
        <taxon>Euteleostomi</taxon>
        <taxon>Amphibia</taxon>
        <taxon>Batrachia</taxon>
        <taxon>Caudata</taxon>
        <taxon>Salamandroidea</taxon>
        <taxon>Salamandridae</taxon>
        <taxon>Pleurodelinae</taxon>
        <taxon>Pleurodeles</taxon>
    </lineage>
</organism>
<keyword evidence="3" id="KW-1185">Reference proteome</keyword>
<feature type="compositionally biased region" description="Basic and acidic residues" evidence="1">
    <location>
        <begin position="1"/>
        <end position="17"/>
    </location>
</feature>
<proteinExistence type="predicted"/>
<evidence type="ECO:0008006" key="4">
    <source>
        <dbReference type="Google" id="ProtNLM"/>
    </source>
</evidence>